<proteinExistence type="inferred from homology"/>
<dbReference type="PANTHER" id="PTHR15020:SF37">
    <property type="entry name" value="OXIDOREDUCTASE MDPK"/>
    <property type="match status" value="1"/>
</dbReference>
<evidence type="ECO:0000313" key="5">
    <source>
        <dbReference type="EMBL" id="PIA98808.1"/>
    </source>
</evidence>
<dbReference type="GO" id="GO:0004497">
    <property type="term" value="F:monooxygenase activity"/>
    <property type="evidence" value="ECO:0007669"/>
    <property type="project" value="UniProtKB-KW"/>
</dbReference>
<reference evidence="5 7" key="1">
    <citation type="submission" date="2015-10" db="EMBL/GenBank/DDBJ databases">
        <title>The cercosporin biosynthetic gene cluster was horizontally transferred to several fungal lineages and shown to be expanded in Cercospora beticola based on microsynteny with recipient genomes.</title>
        <authorList>
            <person name="De Jonge R."/>
            <person name="Ebert M.K."/>
            <person name="Suttle J.C."/>
            <person name="Jurick Ii W.M."/>
            <person name="Secor G.A."/>
            <person name="Thomma B.P."/>
            <person name="Van De Peer Y."/>
            <person name="Bolton M.D."/>
        </authorList>
    </citation>
    <scope>NUCLEOTIDE SEQUENCE [LARGE SCALE GENOMIC DNA]</scope>
    <source>
        <strain evidence="5 7">09-40</strain>
    </source>
</reference>
<dbReference type="SUPFAM" id="SSF51735">
    <property type="entry name" value="NAD(P)-binding Rossmann-fold domains"/>
    <property type="match status" value="1"/>
</dbReference>
<evidence type="ECO:0000259" key="4">
    <source>
        <dbReference type="Pfam" id="PF13460"/>
    </source>
</evidence>
<dbReference type="Proteomes" id="UP001302367">
    <property type="component" value="Chromosome 3"/>
</dbReference>
<accession>A0A2G5I232</accession>
<keyword evidence="1" id="KW-0560">Oxidoreductase</keyword>
<protein>
    <submittedName>
        <fullName evidence="5">Averufin oxidase A</fullName>
    </submittedName>
</protein>
<dbReference type="PANTHER" id="PTHR15020">
    <property type="entry name" value="FLAVIN REDUCTASE-RELATED"/>
    <property type="match status" value="1"/>
</dbReference>
<comment type="similarity">
    <text evidence="3">Belongs to the avfA family.</text>
</comment>
<dbReference type="EMBL" id="LKMD01000101">
    <property type="protein sequence ID" value="PIA98808.1"/>
    <property type="molecule type" value="Genomic_DNA"/>
</dbReference>
<dbReference type="Pfam" id="PF13460">
    <property type="entry name" value="NAD_binding_10"/>
    <property type="match status" value="1"/>
</dbReference>
<evidence type="ECO:0000313" key="6">
    <source>
        <dbReference type="EMBL" id="WPA99464.1"/>
    </source>
</evidence>
<name>A0A2G5I232_CERBT</name>
<feature type="domain" description="NAD(P)-binding" evidence="4">
    <location>
        <begin position="8"/>
        <end position="212"/>
    </location>
</feature>
<reference evidence="6 8" key="2">
    <citation type="submission" date="2023-09" db="EMBL/GenBank/DDBJ databases">
        <title>Complete-Gapless Cercospora beticola genome.</title>
        <authorList>
            <person name="Wyatt N.A."/>
            <person name="Spanner R.E."/>
            <person name="Bolton M.D."/>
        </authorList>
    </citation>
    <scope>NUCLEOTIDE SEQUENCE [LARGE SCALE GENOMIC DNA]</scope>
    <source>
        <strain evidence="6">Cb09-40</strain>
    </source>
</reference>
<dbReference type="OrthoDB" id="10254221at2759"/>
<evidence type="ECO:0000256" key="3">
    <source>
        <dbReference type="ARBA" id="ARBA00038376"/>
    </source>
</evidence>
<evidence type="ECO:0000313" key="8">
    <source>
        <dbReference type="Proteomes" id="UP001302367"/>
    </source>
</evidence>
<dbReference type="Gene3D" id="3.40.50.720">
    <property type="entry name" value="NAD(P)-binding Rossmann-like Domain"/>
    <property type="match status" value="1"/>
</dbReference>
<evidence type="ECO:0000256" key="1">
    <source>
        <dbReference type="ARBA" id="ARBA00023002"/>
    </source>
</evidence>
<sequence length="264" mass="28830">MATYAILGATGNCGTALIQNLLASPLAAKINAYCRNKAKLIRLVPEILDSKSLEIFEGNIQDVGLIASCIKDTDAVFMVVTTNDNIPGCSLGQDQAKSVIAALEKLKKESPPGMKVPRLILLSSATIDDHLARKMPWWFRPVMLTAASHVYKDLEITEQYLRAQSDWVSTVFIKPGGLSVDIQRGHKLNFDDEESFISYLDLAAAMIEAAEDREGIYDMKNVSVTNANGAAKFPPGTPKCILMGLLRHFFPFLHSYLPSTGPSA</sequence>
<dbReference type="AlphaFoldDB" id="A0A2G5I232"/>
<evidence type="ECO:0000313" key="7">
    <source>
        <dbReference type="Proteomes" id="UP000230605"/>
    </source>
</evidence>
<keyword evidence="2" id="KW-0503">Monooxygenase</keyword>
<dbReference type="InterPro" id="IPR016040">
    <property type="entry name" value="NAD(P)-bd_dom"/>
</dbReference>
<gene>
    <name evidence="5" type="ORF">CB0940_02334</name>
    <name evidence="6" type="ORF">RHO25_004081</name>
</gene>
<dbReference type="InterPro" id="IPR036291">
    <property type="entry name" value="NAD(P)-bd_dom_sf"/>
</dbReference>
<keyword evidence="8" id="KW-1185">Reference proteome</keyword>
<dbReference type="Proteomes" id="UP000230605">
    <property type="component" value="Chromosome 3"/>
</dbReference>
<organism evidence="5 7">
    <name type="scientific">Cercospora beticola</name>
    <name type="common">Sugarbeet leaf spot fungus</name>
    <dbReference type="NCBI Taxonomy" id="122368"/>
    <lineage>
        <taxon>Eukaryota</taxon>
        <taxon>Fungi</taxon>
        <taxon>Dikarya</taxon>
        <taxon>Ascomycota</taxon>
        <taxon>Pezizomycotina</taxon>
        <taxon>Dothideomycetes</taxon>
        <taxon>Dothideomycetidae</taxon>
        <taxon>Mycosphaerellales</taxon>
        <taxon>Mycosphaerellaceae</taxon>
        <taxon>Cercospora</taxon>
    </lineage>
</organism>
<dbReference type="EMBL" id="CP134186">
    <property type="protein sequence ID" value="WPA99464.1"/>
    <property type="molecule type" value="Genomic_DNA"/>
</dbReference>
<evidence type="ECO:0000256" key="2">
    <source>
        <dbReference type="ARBA" id="ARBA00023033"/>
    </source>
</evidence>